<sequence length="153" mass="17110">MSPSGGSSGCEVCFLTRTPEQVSVNADGYVTVFTRSVKVRYNALKRLMPVNPAVPAFRMTASSFGSEARNRRDKARTDSKLARSTFSGLSVTRFLDVAYLAADLLRCAWRRERVSALFLALRVVKRSVRHLDSGRVVRNSSIVRQQMENPRPL</sequence>
<dbReference type="EMBL" id="JAEVHI010000002">
    <property type="protein sequence ID" value="KAG5299564.1"/>
    <property type="molecule type" value="Genomic_DNA"/>
</dbReference>
<comment type="caution">
    <text evidence="1">The sequence shown here is derived from an EMBL/GenBank/DDBJ whole genome shotgun (WGS) entry which is preliminary data.</text>
</comment>
<proteinExistence type="predicted"/>
<organism evidence="1 2">
    <name type="scientific">Ajellomyces capsulatus</name>
    <name type="common">Darling's disease fungus</name>
    <name type="synonym">Histoplasma capsulatum</name>
    <dbReference type="NCBI Taxonomy" id="5037"/>
    <lineage>
        <taxon>Eukaryota</taxon>
        <taxon>Fungi</taxon>
        <taxon>Dikarya</taxon>
        <taxon>Ascomycota</taxon>
        <taxon>Pezizomycotina</taxon>
        <taxon>Eurotiomycetes</taxon>
        <taxon>Eurotiomycetidae</taxon>
        <taxon>Onygenales</taxon>
        <taxon>Ajellomycetaceae</taxon>
        <taxon>Histoplasma</taxon>
    </lineage>
</organism>
<gene>
    <name evidence="1" type="ORF">I7I52_09927</name>
</gene>
<accession>A0A8H7Z1U1</accession>
<evidence type="ECO:0000313" key="1">
    <source>
        <dbReference type="EMBL" id="KAG5299564.1"/>
    </source>
</evidence>
<dbReference type="VEuPathDB" id="FungiDB:I7I52_09927"/>
<dbReference type="AlphaFoldDB" id="A0A8H7Z1U1"/>
<dbReference type="Proteomes" id="UP000670092">
    <property type="component" value="Unassembled WGS sequence"/>
</dbReference>
<protein>
    <submittedName>
        <fullName evidence="1">Uncharacterized protein</fullName>
    </submittedName>
</protein>
<name>A0A8H7Z1U1_AJECA</name>
<reference evidence="1 2" key="1">
    <citation type="submission" date="2021-01" db="EMBL/GenBank/DDBJ databases">
        <title>Chromosome-level genome assembly of a human fungal pathogen reveals clustering of transcriptionally co-regulated genes.</title>
        <authorList>
            <person name="Voorhies M."/>
            <person name="Cohen S."/>
            <person name="Shea T.P."/>
            <person name="Petrus S."/>
            <person name="Munoz J.F."/>
            <person name="Poplawski S."/>
            <person name="Goldman W.E."/>
            <person name="Michael T."/>
            <person name="Cuomo C.A."/>
            <person name="Sil A."/>
            <person name="Beyhan S."/>
        </authorList>
    </citation>
    <scope>NUCLEOTIDE SEQUENCE [LARGE SCALE GENOMIC DNA]</scope>
    <source>
        <strain evidence="1 2">G184AR</strain>
    </source>
</reference>
<evidence type="ECO:0000313" key="2">
    <source>
        <dbReference type="Proteomes" id="UP000670092"/>
    </source>
</evidence>